<evidence type="ECO:0000313" key="2">
    <source>
        <dbReference type="EMBL" id="KAJ3183485.1"/>
    </source>
</evidence>
<name>A0AAD5XQ21_9FUNG</name>
<evidence type="ECO:0000256" key="1">
    <source>
        <dbReference type="SAM" id="MobiDB-lite"/>
    </source>
</evidence>
<evidence type="ECO:0000313" key="3">
    <source>
        <dbReference type="Proteomes" id="UP001212152"/>
    </source>
</evidence>
<dbReference type="Proteomes" id="UP001212152">
    <property type="component" value="Unassembled WGS sequence"/>
</dbReference>
<organism evidence="2 3">
    <name type="scientific">Geranomyces variabilis</name>
    <dbReference type="NCBI Taxonomy" id="109894"/>
    <lineage>
        <taxon>Eukaryota</taxon>
        <taxon>Fungi</taxon>
        <taxon>Fungi incertae sedis</taxon>
        <taxon>Chytridiomycota</taxon>
        <taxon>Chytridiomycota incertae sedis</taxon>
        <taxon>Chytridiomycetes</taxon>
        <taxon>Spizellomycetales</taxon>
        <taxon>Powellomycetaceae</taxon>
        <taxon>Geranomyces</taxon>
    </lineage>
</organism>
<accession>A0AAD5XQ21</accession>
<gene>
    <name evidence="2" type="ORF">HDU87_006804</name>
</gene>
<sequence length="138" mass="15486">MDDGDEDGDGSTVKVTARDKRKYSNGPAMAAVPFSAAARRSMVAPYPAAENKQPIVASEFASMFQRSALRHAVREQVRDIISALDRQQEEEHHHRQLQQQKDHNNRPAVPPDAQRELSLRFGDALINDFGEFIEECVV</sequence>
<reference evidence="2" key="1">
    <citation type="submission" date="2020-05" db="EMBL/GenBank/DDBJ databases">
        <title>Phylogenomic resolution of chytrid fungi.</title>
        <authorList>
            <person name="Stajich J.E."/>
            <person name="Amses K."/>
            <person name="Simmons R."/>
            <person name="Seto K."/>
            <person name="Myers J."/>
            <person name="Bonds A."/>
            <person name="Quandt C.A."/>
            <person name="Barry K."/>
            <person name="Liu P."/>
            <person name="Grigoriev I."/>
            <person name="Longcore J.E."/>
            <person name="James T.Y."/>
        </authorList>
    </citation>
    <scope>NUCLEOTIDE SEQUENCE</scope>
    <source>
        <strain evidence="2">JEL0379</strain>
    </source>
</reference>
<dbReference type="AlphaFoldDB" id="A0AAD5XQ21"/>
<protein>
    <submittedName>
        <fullName evidence="2">Uncharacterized protein</fullName>
    </submittedName>
</protein>
<proteinExistence type="predicted"/>
<feature type="region of interest" description="Disordered" evidence="1">
    <location>
        <begin position="86"/>
        <end position="111"/>
    </location>
</feature>
<dbReference type="EMBL" id="JADGJQ010000006">
    <property type="protein sequence ID" value="KAJ3183485.1"/>
    <property type="molecule type" value="Genomic_DNA"/>
</dbReference>
<keyword evidence="3" id="KW-1185">Reference proteome</keyword>
<comment type="caution">
    <text evidence="2">The sequence shown here is derived from an EMBL/GenBank/DDBJ whole genome shotgun (WGS) entry which is preliminary data.</text>
</comment>
<feature type="region of interest" description="Disordered" evidence="1">
    <location>
        <begin position="1"/>
        <end position="24"/>
    </location>
</feature>